<keyword evidence="1" id="KW-0812">Transmembrane</keyword>
<feature type="transmembrane region" description="Helical" evidence="1">
    <location>
        <begin position="68"/>
        <end position="86"/>
    </location>
</feature>
<dbReference type="RefSeq" id="WP_077363530.1">
    <property type="nucleotide sequence ID" value="NZ_MQMF01000002.1"/>
</dbReference>
<feature type="transmembrane region" description="Helical" evidence="1">
    <location>
        <begin position="40"/>
        <end position="61"/>
    </location>
</feature>
<evidence type="ECO:0000313" key="3">
    <source>
        <dbReference type="Proteomes" id="UP000188597"/>
    </source>
</evidence>
<sequence length="356" mass="40710">MNQAVLKPIKWIPFVALCLLIIGSHMILYMTPFFQPVPNLVVAGSMFDFLLVIPLLVYYFIIRKRYSWKLTVLTAIASYGLATFIIPDSLLENVSMIPKGLLLLEAGFISIELYLLIMVVRKFAKVKASYRKLPDELPFLIKIKQAFNSQFSESRMLDAVVSEITMLYYALFSWRKPPLTTGEVFTFHKKTSFVALNLMLIHALIIESVGLHYFFSKIDHTLSLILLFINAYSVLFLFGQMQAVKKNPLITTEDSIIINIGFLKGMLLPYTAIKEIRKYEGLDTIPVAEKKYTFEALVSDFIPEKPSIEILLKEPVETDLIYGFKKKVTRVVIKVDEPASLMNIIEKRIPSENETD</sequence>
<reference evidence="2 3" key="1">
    <citation type="submission" date="2016-11" db="EMBL/GenBank/DDBJ databases">
        <authorList>
            <person name="Jaros S."/>
            <person name="Januszkiewicz K."/>
            <person name="Wedrychowicz H."/>
        </authorList>
    </citation>
    <scope>NUCLEOTIDE SEQUENCE [LARGE SCALE GENOMIC DNA]</scope>
    <source>
        <strain evidence="2 3">Con a/3</strain>
    </source>
</reference>
<comment type="caution">
    <text evidence="2">The sequence shown here is derived from an EMBL/GenBank/DDBJ whole genome shotgun (WGS) entry which is preliminary data.</text>
</comment>
<keyword evidence="1" id="KW-1133">Transmembrane helix</keyword>
<feature type="transmembrane region" description="Helical" evidence="1">
    <location>
        <begin position="194"/>
        <end position="215"/>
    </location>
</feature>
<dbReference type="EMBL" id="MQMF01000002">
    <property type="protein sequence ID" value="OOE13050.1"/>
    <property type="molecule type" value="Genomic_DNA"/>
</dbReference>
<evidence type="ECO:0008006" key="4">
    <source>
        <dbReference type="Google" id="ProtNLM"/>
    </source>
</evidence>
<feature type="transmembrane region" description="Helical" evidence="1">
    <location>
        <begin position="106"/>
        <end position="124"/>
    </location>
</feature>
<evidence type="ECO:0000313" key="2">
    <source>
        <dbReference type="EMBL" id="OOE13050.1"/>
    </source>
</evidence>
<dbReference type="OrthoDB" id="875405at2"/>
<gene>
    <name evidence="2" type="ORF">UN64_13520</name>
</gene>
<evidence type="ECO:0000256" key="1">
    <source>
        <dbReference type="SAM" id="Phobius"/>
    </source>
</evidence>
<keyword evidence="1" id="KW-0472">Membrane</keyword>
<organism evidence="2 3">
    <name type="scientific">Fictibacillus arsenicus</name>
    <dbReference type="NCBI Taxonomy" id="255247"/>
    <lineage>
        <taxon>Bacteria</taxon>
        <taxon>Bacillati</taxon>
        <taxon>Bacillota</taxon>
        <taxon>Bacilli</taxon>
        <taxon>Bacillales</taxon>
        <taxon>Fictibacillaceae</taxon>
        <taxon>Fictibacillus</taxon>
    </lineage>
</organism>
<dbReference type="AlphaFoldDB" id="A0A1V3G9F7"/>
<name>A0A1V3G9F7_9BACL</name>
<protein>
    <recommendedName>
        <fullName evidence="4">Beta-carotene 15,15'-monooxygenase</fullName>
    </recommendedName>
</protein>
<accession>A0A1V3G9F7</accession>
<feature type="transmembrane region" description="Helical" evidence="1">
    <location>
        <begin position="12"/>
        <end position="34"/>
    </location>
</feature>
<dbReference type="Proteomes" id="UP000188597">
    <property type="component" value="Unassembled WGS sequence"/>
</dbReference>
<proteinExistence type="predicted"/>
<feature type="transmembrane region" description="Helical" evidence="1">
    <location>
        <begin position="222"/>
        <end position="244"/>
    </location>
</feature>